<dbReference type="InterPro" id="IPR006321">
    <property type="entry name" value="PilT/PilU"/>
</dbReference>
<evidence type="ECO:0000313" key="4">
    <source>
        <dbReference type="Proteomes" id="UP000481339"/>
    </source>
</evidence>
<dbReference type="SUPFAM" id="SSF52540">
    <property type="entry name" value="P-loop containing nucleoside triphosphate hydrolases"/>
    <property type="match status" value="1"/>
</dbReference>
<protein>
    <submittedName>
        <fullName evidence="3">Type IV pilus twitching motility protein PilT</fullName>
    </submittedName>
</protein>
<dbReference type="NCBIfam" id="TIGR01420">
    <property type="entry name" value="pilT_fam"/>
    <property type="match status" value="1"/>
</dbReference>
<comment type="similarity">
    <text evidence="1">Belongs to the GSP E family.</text>
</comment>
<dbReference type="InterPro" id="IPR003593">
    <property type="entry name" value="AAA+_ATPase"/>
</dbReference>
<dbReference type="Gene3D" id="3.30.450.90">
    <property type="match status" value="1"/>
</dbReference>
<dbReference type="Gene3D" id="3.40.50.300">
    <property type="entry name" value="P-loop containing nucleotide triphosphate hydrolases"/>
    <property type="match status" value="1"/>
</dbReference>
<dbReference type="Proteomes" id="UP000481339">
    <property type="component" value="Unassembled WGS sequence"/>
</dbReference>
<reference evidence="3 4" key="1">
    <citation type="submission" date="2019-09" db="EMBL/GenBank/DDBJ databases">
        <title>Phylogeny of genus Pseudoclavibacter and closely related genus.</title>
        <authorList>
            <person name="Li Y."/>
        </authorList>
    </citation>
    <scope>NUCLEOTIDE SEQUENCE [LARGE SCALE GENOMIC DNA]</scope>
    <source>
        <strain evidence="3 4">JCM 16921</strain>
    </source>
</reference>
<name>A0A7C8FV61_9MICO</name>
<dbReference type="AlphaFoldDB" id="A0A7C8FV61"/>
<dbReference type="PANTHER" id="PTHR30486">
    <property type="entry name" value="TWITCHING MOTILITY PROTEIN PILT"/>
    <property type="match status" value="1"/>
</dbReference>
<dbReference type="Pfam" id="PF00437">
    <property type="entry name" value="T2SSE"/>
    <property type="match status" value="1"/>
</dbReference>
<sequence length="358" mass="39852">MHPDLRECLRLVIERGASDLHIGVDVAPSFRIDGDLQHLPQFSTPWGHEQMHAIVKSILTPEEFEQLVDEFELDLGIDYDEDYRFRVNLSFDRLGVAGVFRLIPNEVLSLKQLNMPESLYKLADMPRGLVLVTGPTGSGKSTTLAAMIDRVNETRPCHILTIEDPIEYVHKPKQAVVNQREVGRDTKSFNEALRRALRQDPDVILVGELRDHETIQVALTAAETGHLVLSTLHTQDSVQTVDRIIDVFPAAQQGQIRTQLAGTLRGVVSQTLLKRVGGGRVAASEILLGTSAVSNMIREGKTHLLYSALQSGSQYGMRTLDQNLAELVGTGQVDRSEAEVYVKDPQAFRSLRNRISTY</sequence>
<organism evidence="3 4">
    <name type="scientific">Pseudoclavibacter caeni</name>
    <dbReference type="NCBI Taxonomy" id="908846"/>
    <lineage>
        <taxon>Bacteria</taxon>
        <taxon>Bacillati</taxon>
        <taxon>Actinomycetota</taxon>
        <taxon>Actinomycetes</taxon>
        <taxon>Micrococcales</taxon>
        <taxon>Microbacteriaceae</taxon>
        <taxon>Pseudoclavibacter</taxon>
    </lineage>
</organism>
<dbReference type="InterPro" id="IPR027417">
    <property type="entry name" value="P-loop_NTPase"/>
</dbReference>
<keyword evidence="4" id="KW-1185">Reference proteome</keyword>
<dbReference type="InterPro" id="IPR050921">
    <property type="entry name" value="T4SS_GSP_E_ATPase"/>
</dbReference>
<comment type="caution">
    <text evidence="3">The sequence shown here is derived from an EMBL/GenBank/DDBJ whole genome shotgun (WGS) entry which is preliminary data.</text>
</comment>
<dbReference type="GO" id="GO:0016887">
    <property type="term" value="F:ATP hydrolysis activity"/>
    <property type="evidence" value="ECO:0007669"/>
    <property type="project" value="InterPro"/>
</dbReference>
<dbReference type="InterPro" id="IPR001482">
    <property type="entry name" value="T2SS/T4SS_dom"/>
</dbReference>
<dbReference type="PROSITE" id="PS00662">
    <property type="entry name" value="T2SP_E"/>
    <property type="match status" value="1"/>
</dbReference>
<feature type="domain" description="Bacterial type II secretion system protein E" evidence="2">
    <location>
        <begin position="197"/>
        <end position="211"/>
    </location>
</feature>
<gene>
    <name evidence="3" type="ORF">F8O02_03535</name>
</gene>
<dbReference type="SMART" id="SM00382">
    <property type="entry name" value="AAA"/>
    <property type="match status" value="1"/>
</dbReference>
<dbReference type="GO" id="GO:0005524">
    <property type="term" value="F:ATP binding"/>
    <property type="evidence" value="ECO:0007669"/>
    <property type="project" value="InterPro"/>
</dbReference>
<dbReference type="OrthoDB" id="9805147at2"/>
<accession>A0A7C8FV61</accession>
<evidence type="ECO:0000313" key="3">
    <source>
        <dbReference type="EMBL" id="KAB1633068.1"/>
    </source>
</evidence>
<dbReference type="EMBL" id="WBKA01000002">
    <property type="protein sequence ID" value="KAB1633068.1"/>
    <property type="molecule type" value="Genomic_DNA"/>
</dbReference>
<dbReference type="CDD" id="cd01131">
    <property type="entry name" value="PilT"/>
    <property type="match status" value="1"/>
</dbReference>
<proteinExistence type="inferred from homology"/>
<evidence type="ECO:0000256" key="1">
    <source>
        <dbReference type="ARBA" id="ARBA00006611"/>
    </source>
</evidence>
<evidence type="ECO:0000259" key="2">
    <source>
        <dbReference type="PROSITE" id="PS00662"/>
    </source>
</evidence>